<dbReference type="PANTHER" id="PTHR30346:SF29">
    <property type="entry name" value="LYSR SUBSTRATE-BINDING"/>
    <property type="match status" value="1"/>
</dbReference>
<evidence type="ECO:0000313" key="7">
    <source>
        <dbReference type="Proteomes" id="UP000003635"/>
    </source>
</evidence>
<dbReference type="Pfam" id="PF00126">
    <property type="entry name" value="HTH_1"/>
    <property type="match status" value="1"/>
</dbReference>
<name>Q2CI87_OCEGH</name>
<evidence type="ECO:0000256" key="4">
    <source>
        <dbReference type="ARBA" id="ARBA00023163"/>
    </source>
</evidence>
<evidence type="ECO:0000256" key="1">
    <source>
        <dbReference type="ARBA" id="ARBA00009437"/>
    </source>
</evidence>
<dbReference type="STRING" id="314256.OG2516_07837"/>
<feature type="domain" description="HTH lysR-type" evidence="5">
    <location>
        <begin position="9"/>
        <end position="67"/>
    </location>
</feature>
<dbReference type="InterPro" id="IPR036390">
    <property type="entry name" value="WH_DNA-bd_sf"/>
</dbReference>
<keyword evidence="2" id="KW-0805">Transcription regulation</keyword>
<organism evidence="6 7">
    <name type="scientific">Oceanicola granulosus (strain ATCC BAA-861 / DSM 15982 / KCTC 12143 / HTCC2516)</name>
    <dbReference type="NCBI Taxonomy" id="314256"/>
    <lineage>
        <taxon>Bacteria</taxon>
        <taxon>Pseudomonadati</taxon>
        <taxon>Pseudomonadota</taxon>
        <taxon>Alphaproteobacteria</taxon>
        <taxon>Rhodobacterales</taxon>
        <taxon>Roseobacteraceae</taxon>
        <taxon>Oceanicola</taxon>
    </lineage>
</organism>
<dbReference type="PANTHER" id="PTHR30346">
    <property type="entry name" value="TRANSCRIPTIONAL DUAL REGULATOR HCAR-RELATED"/>
    <property type="match status" value="1"/>
</dbReference>
<dbReference type="AlphaFoldDB" id="Q2CI87"/>
<dbReference type="SUPFAM" id="SSF53850">
    <property type="entry name" value="Periplasmic binding protein-like II"/>
    <property type="match status" value="1"/>
</dbReference>
<dbReference type="InterPro" id="IPR036388">
    <property type="entry name" value="WH-like_DNA-bd_sf"/>
</dbReference>
<dbReference type="GO" id="GO:0003700">
    <property type="term" value="F:DNA-binding transcription factor activity"/>
    <property type="evidence" value="ECO:0007669"/>
    <property type="project" value="InterPro"/>
</dbReference>
<dbReference type="eggNOG" id="COG0583">
    <property type="taxonomic scope" value="Bacteria"/>
</dbReference>
<gene>
    <name evidence="6" type="ORF">OG2516_07837</name>
</gene>
<evidence type="ECO:0000259" key="5">
    <source>
        <dbReference type="PROSITE" id="PS50931"/>
    </source>
</evidence>
<reference evidence="6 7" key="1">
    <citation type="journal article" date="2010" name="J. Bacteriol.">
        <title>Genome sequences of Oceanicola granulosus HTCC2516(T) and Oceanicola batsensis HTCC2597(TDelta).</title>
        <authorList>
            <person name="Thrash J.C."/>
            <person name="Cho J.C."/>
            <person name="Vergin K.L."/>
            <person name="Giovannoni S.J."/>
        </authorList>
    </citation>
    <scope>NUCLEOTIDE SEQUENCE [LARGE SCALE GENOMIC DNA]</scope>
    <source>
        <strain evidence="7">ATCC BAA-861 / DSM 15982 / KCTC 12143 / HTCC2516</strain>
    </source>
</reference>
<dbReference type="GO" id="GO:0032993">
    <property type="term" value="C:protein-DNA complex"/>
    <property type="evidence" value="ECO:0007669"/>
    <property type="project" value="TreeGrafter"/>
</dbReference>
<sequence>MERGLLNRVTLKQLEIFRSVVVSGSITKAARRTGLSQPSISQQLAKLEEFLGAQLIHRNRSGQVDLTAAGEFWFKSASDLLWRYDAAIESHAARFSEDAAQVRLGTTPTLRGRFVGTAARITLDVDPNARFEQVWGLNSGEIVERLRMHQLNFALVNKTSLEQEHTSYKITPMFRDTIAWVVPAEIPTDALRAALKGDAEAFQTYPALGRYVALFGDAPLQPGSDDWYRHYLPTASTVFGGMTYSVAVDLTSEGLSTAHCPLSLYPNLPQSQVRKLRWFGIEWLSREVVMAMPKHLMSIPAYAEILGRLQSFAEEDYALEMVPDNYQPFTDLLD</sequence>
<comment type="similarity">
    <text evidence="1">Belongs to the LysR transcriptional regulatory family.</text>
</comment>
<evidence type="ECO:0000256" key="2">
    <source>
        <dbReference type="ARBA" id="ARBA00023015"/>
    </source>
</evidence>
<dbReference type="Gene3D" id="1.10.10.10">
    <property type="entry name" value="Winged helix-like DNA-binding domain superfamily/Winged helix DNA-binding domain"/>
    <property type="match status" value="1"/>
</dbReference>
<dbReference type="SUPFAM" id="SSF46785">
    <property type="entry name" value="Winged helix' DNA-binding domain"/>
    <property type="match status" value="1"/>
</dbReference>
<accession>Q2CI87</accession>
<keyword evidence="4" id="KW-0804">Transcription</keyword>
<keyword evidence="3" id="KW-0238">DNA-binding</keyword>
<proteinExistence type="inferred from homology"/>
<keyword evidence="7" id="KW-1185">Reference proteome</keyword>
<comment type="caution">
    <text evidence="6">The sequence shown here is derived from an EMBL/GenBank/DDBJ whole genome shotgun (WGS) entry which is preliminary data.</text>
</comment>
<dbReference type="PRINTS" id="PR00039">
    <property type="entry name" value="HTHLYSR"/>
</dbReference>
<dbReference type="InterPro" id="IPR000847">
    <property type="entry name" value="LysR_HTH_N"/>
</dbReference>
<dbReference type="HOGENOM" id="CLU_831139_0_0_5"/>
<dbReference type="GO" id="GO:0003677">
    <property type="term" value="F:DNA binding"/>
    <property type="evidence" value="ECO:0007669"/>
    <property type="project" value="UniProtKB-KW"/>
</dbReference>
<evidence type="ECO:0000313" key="6">
    <source>
        <dbReference type="EMBL" id="EAR52371.1"/>
    </source>
</evidence>
<dbReference type="PROSITE" id="PS50931">
    <property type="entry name" value="HTH_LYSR"/>
    <property type="match status" value="1"/>
</dbReference>
<protein>
    <submittedName>
        <fullName evidence="6">Transcriptional regulator, LysR family protein</fullName>
    </submittedName>
</protein>
<dbReference type="EMBL" id="AAOT01000004">
    <property type="protein sequence ID" value="EAR52371.1"/>
    <property type="molecule type" value="Genomic_DNA"/>
</dbReference>
<dbReference type="Proteomes" id="UP000003635">
    <property type="component" value="Unassembled WGS sequence"/>
</dbReference>
<evidence type="ECO:0000256" key="3">
    <source>
        <dbReference type="ARBA" id="ARBA00023125"/>
    </source>
</evidence>